<dbReference type="GO" id="GO:0005524">
    <property type="term" value="F:ATP binding"/>
    <property type="evidence" value="ECO:0007669"/>
    <property type="project" value="UniProtKB-KW"/>
</dbReference>
<reference evidence="7" key="1">
    <citation type="submission" date="2023-07" db="EMBL/GenBank/DDBJ databases">
        <authorList>
            <consortium name="AG Swart"/>
            <person name="Singh M."/>
            <person name="Singh A."/>
            <person name="Seah K."/>
            <person name="Emmerich C."/>
        </authorList>
    </citation>
    <scope>NUCLEOTIDE SEQUENCE</scope>
    <source>
        <strain evidence="7">DP1</strain>
    </source>
</reference>
<dbReference type="AlphaFoldDB" id="A0AAD1Y2C0"/>
<dbReference type="SUPFAM" id="SSF56059">
    <property type="entry name" value="Glutathione synthetase ATP-binding domain-like"/>
    <property type="match status" value="1"/>
</dbReference>
<evidence type="ECO:0000256" key="2">
    <source>
        <dbReference type="ARBA" id="ARBA00022741"/>
    </source>
</evidence>
<organism evidence="7 8">
    <name type="scientific">Euplotes crassus</name>
    <dbReference type="NCBI Taxonomy" id="5936"/>
    <lineage>
        <taxon>Eukaryota</taxon>
        <taxon>Sar</taxon>
        <taxon>Alveolata</taxon>
        <taxon>Ciliophora</taxon>
        <taxon>Intramacronucleata</taxon>
        <taxon>Spirotrichea</taxon>
        <taxon>Hypotrichia</taxon>
        <taxon>Euplotida</taxon>
        <taxon>Euplotidae</taxon>
        <taxon>Moneuplotes</taxon>
    </lineage>
</organism>
<dbReference type="GO" id="GO:0015631">
    <property type="term" value="F:tubulin binding"/>
    <property type="evidence" value="ECO:0007669"/>
    <property type="project" value="TreeGrafter"/>
</dbReference>
<dbReference type="EMBL" id="CAMPGE010025613">
    <property type="protein sequence ID" value="CAI2383352.1"/>
    <property type="molecule type" value="Genomic_DNA"/>
</dbReference>
<dbReference type="InterPro" id="IPR004344">
    <property type="entry name" value="TTL/TTLL_fam"/>
</dbReference>
<dbReference type="GO" id="GO:0000226">
    <property type="term" value="P:microtubule cytoskeleton organization"/>
    <property type="evidence" value="ECO:0007669"/>
    <property type="project" value="TreeGrafter"/>
</dbReference>
<dbReference type="GO" id="GO:0070740">
    <property type="term" value="F:tubulin-glutamic acid ligase activity"/>
    <property type="evidence" value="ECO:0007669"/>
    <property type="project" value="TreeGrafter"/>
</dbReference>
<protein>
    <recommendedName>
        <fullName evidence="4">Tubulin--tyrosine ligase-like protein 5</fullName>
    </recommendedName>
</protein>
<evidence type="ECO:0000313" key="8">
    <source>
        <dbReference type="Proteomes" id="UP001295684"/>
    </source>
</evidence>
<evidence type="ECO:0000256" key="5">
    <source>
        <dbReference type="ARBA" id="ARBA00049274"/>
    </source>
</evidence>
<accession>A0AAD1Y2C0</accession>
<gene>
    <name evidence="7" type="ORF">ECRASSUSDP1_LOCUS24851</name>
</gene>
<dbReference type="PANTHER" id="PTHR12241:SF145">
    <property type="entry name" value="TUBULIN POLYGLUTAMYLASE TTLL5"/>
    <property type="match status" value="1"/>
</dbReference>
<evidence type="ECO:0000256" key="1">
    <source>
        <dbReference type="ARBA" id="ARBA00022598"/>
    </source>
</evidence>
<feature type="compositionally biased region" description="Polar residues" evidence="6">
    <location>
        <begin position="658"/>
        <end position="675"/>
    </location>
</feature>
<feature type="region of interest" description="Disordered" evidence="6">
    <location>
        <begin position="646"/>
        <end position="676"/>
    </location>
</feature>
<keyword evidence="8" id="KW-1185">Reference proteome</keyword>
<proteinExistence type="predicted"/>
<dbReference type="PANTHER" id="PTHR12241">
    <property type="entry name" value="TUBULIN POLYGLUTAMYLASE"/>
    <property type="match status" value="1"/>
</dbReference>
<dbReference type="Gene3D" id="3.30.470.20">
    <property type="entry name" value="ATP-grasp fold, B domain"/>
    <property type="match status" value="1"/>
</dbReference>
<name>A0AAD1Y2C0_EUPCR</name>
<evidence type="ECO:0000256" key="3">
    <source>
        <dbReference type="ARBA" id="ARBA00022840"/>
    </source>
</evidence>
<comment type="catalytic activity">
    <reaction evidence="5">
        <text>L-glutamyl-[protein] + L-glutamate + ATP = gamma-L-glutamyl-L-glutamyl-[protein] + ADP + phosphate + H(+)</text>
        <dbReference type="Rhea" id="RHEA:60144"/>
        <dbReference type="Rhea" id="RHEA-COMP:10208"/>
        <dbReference type="Rhea" id="RHEA-COMP:15517"/>
        <dbReference type="ChEBI" id="CHEBI:15378"/>
        <dbReference type="ChEBI" id="CHEBI:29973"/>
        <dbReference type="ChEBI" id="CHEBI:29985"/>
        <dbReference type="ChEBI" id="CHEBI:30616"/>
        <dbReference type="ChEBI" id="CHEBI:43474"/>
        <dbReference type="ChEBI" id="CHEBI:143622"/>
        <dbReference type="ChEBI" id="CHEBI:456216"/>
    </reaction>
    <physiologicalReaction direction="left-to-right" evidence="5">
        <dbReference type="Rhea" id="RHEA:60145"/>
    </physiologicalReaction>
</comment>
<dbReference type="Pfam" id="PF03133">
    <property type="entry name" value="TTL"/>
    <property type="match status" value="1"/>
</dbReference>
<keyword evidence="2" id="KW-0547">Nucleotide-binding</keyword>
<evidence type="ECO:0000256" key="6">
    <source>
        <dbReference type="SAM" id="MobiDB-lite"/>
    </source>
</evidence>
<keyword evidence="3" id="KW-0067">ATP-binding</keyword>
<dbReference type="PROSITE" id="PS51221">
    <property type="entry name" value="TTL"/>
    <property type="match status" value="1"/>
</dbReference>
<comment type="caution">
    <text evidence="7">The sequence shown here is derived from an EMBL/GenBank/DDBJ whole genome shotgun (WGS) entry which is preliminary data.</text>
</comment>
<evidence type="ECO:0000313" key="7">
    <source>
        <dbReference type="EMBL" id="CAI2383352.1"/>
    </source>
</evidence>
<dbReference type="Proteomes" id="UP001295684">
    <property type="component" value="Unassembled WGS sequence"/>
</dbReference>
<evidence type="ECO:0000256" key="4">
    <source>
        <dbReference type="ARBA" id="ARBA00041448"/>
    </source>
</evidence>
<dbReference type="GO" id="GO:0036064">
    <property type="term" value="C:ciliary basal body"/>
    <property type="evidence" value="ECO:0007669"/>
    <property type="project" value="TreeGrafter"/>
</dbReference>
<sequence length="910" mass="105549">MRNQSKEFAQRHAKPFFTNSQRGGIDMEDWNRNKLGYVQFRQIDRIELIPNALEALTPLQFEDPDPNLVELKDLKYNHDDERMKKPKKIRKYSSNRKLNTDLYTGENWALKFKMINADSRVVKSILQVHEFEETQGHDWNILWTNTIGKPYLYTGLNEYQKVNHFPSSYEITRKNNLANNVYVMQTQFSRKEFDVIPETYVLPKEFGDFLNSFKRRESNDQISENIWIVKANALSRGRGIYLIDSPAQVNMESPCVVSKYISNPLLINGHKFDLRLYVLVTSFDPLRIYLYKEGLARFCSEKYNLDKPLKNKFMHLTNYSINKKNSKYVKNVDEDDAYGSKWSLTALIKHLAGIGCDTDELWKNITDIIIKSIISGEKHISSAIKRNLEHRGTCFELFGFDVLIDSNYKPWVMEINLSPSLACDAPIDFKIKSKLIYQTLNLVGIKQFDRQEEARKKIKNRTRAGVNHLTKGPQFSKLPTPSQILKTPIELFGSGFLNKADIQGVNKHSSDKLSMDQETRETIKDIIENNLKLPEGQIYDLFKKITYKKKEVLRDTLFESQRLGDFTRIFPVKGTNKYLRYFSSQSNTNKITYDFFYSTISNEEEKKLPEENKGINNFFEPNMQNSVFSNTNKHFLNLESKLRPLRKRPDSAAHACKSTLSTRSSTKPNESSTTLHLPLKKKSTEDILIDYFQGILDNIKNQFAFFSNKQAPVICFDQLEGVQKMYEGQKRRRAKSSYGRGKRNIRSSYAFSSYLVQRFGWLERYFSMTVNELVKDKREQEVLGNELVSIINRLKLVKPRSNKGKNSMTNIDISSHDSFNEKHSIPVISRLRKGKYNGIPRPNRALTAKYRPMMAKNSLRPPTAAIASRNFLPPRPLGKKYSKPRINSAYEHQLLGPIVTKISGSQSRIL</sequence>
<keyword evidence="1" id="KW-0436">Ligase</keyword>